<dbReference type="EC" id="2.1.1.-" evidence="6"/>
<dbReference type="Gene3D" id="3.40.50.150">
    <property type="entry name" value="Vaccinia Virus protein VP39"/>
    <property type="match status" value="1"/>
</dbReference>
<sequence>MERAQNTFVEGDNLEVLHALPPGSVDLVYIDPPYNTGNDFAYRDDFRDGAGQGSQATRHVAWVAMMRPRLEAARAVMADGAAIFVSIDDHEVAHLRLLMDEVFGEANLLAQVVVNLNPKGRQLGRGFATSHEYLLVYARDAVRCVLDASTHETVDPGDFPLVADDGRRYRHLPLRNTNKKFNPTTARTLHFAVWGDPATGRVSTTPFPGAQEIEPVFGDGSPAVWRWSRPRIDERPDDLVCRVVRGTTGERVDVFQRDWLHRDTPGGRRKKLRTIWLAEEVGSTDTAVAELKALVGHVFESPKPTGLLRRVLGTMPDDARVLDFFAGSGTTGHAVALANAEDGGRRHCLSVNSAEPTREGSNARAAGLLTVADITRARLRAVAASVGGGFEEASVVAGRLVPLDLVGEGVGEGVGDGVGEPVEQQP</sequence>
<evidence type="ECO:0000256" key="2">
    <source>
        <dbReference type="ARBA" id="ARBA00022603"/>
    </source>
</evidence>
<evidence type="ECO:0000313" key="7">
    <source>
        <dbReference type="Proteomes" id="UP001596087"/>
    </source>
</evidence>
<organism evidence="6 7">
    <name type="scientific">Nocardioides taihuensis</name>
    <dbReference type="NCBI Taxonomy" id="1835606"/>
    <lineage>
        <taxon>Bacteria</taxon>
        <taxon>Bacillati</taxon>
        <taxon>Actinomycetota</taxon>
        <taxon>Actinomycetes</taxon>
        <taxon>Propionibacteriales</taxon>
        <taxon>Nocardioidaceae</taxon>
        <taxon>Nocardioides</taxon>
    </lineage>
</organism>
<dbReference type="InterPro" id="IPR002941">
    <property type="entry name" value="DNA_methylase_N4/N6"/>
</dbReference>
<keyword evidence="3 6" id="KW-0808">Transferase</keyword>
<dbReference type="GO" id="GO:0008168">
    <property type="term" value="F:methyltransferase activity"/>
    <property type="evidence" value="ECO:0007669"/>
    <property type="project" value="UniProtKB-KW"/>
</dbReference>
<gene>
    <name evidence="6" type="ORF">ACFPGP_14630</name>
</gene>
<evidence type="ECO:0000259" key="5">
    <source>
        <dbReference type="Pfam" id="PF01555"/>
    </source>
</evidence>
<keyword evidence="7" id="KW-1185">Reference proteome</keyword>
<dbReference type="InterPro" id="IPR002052">
    <property type="entry name" value="DNA_methylase_N6_adenine_CS"/>
</dbReference>
<reference evidence="7" key="1">
    <citation type="journal article" date="2019" name="Int. J. Syst. Evol. Microbiol.">
        <title>The Global Catalogue of Microorganisms (GCM) 10K type strain sequencing project: providing services to taxonomists for standard genome sequencing and annotation.</title>
        <authorList>
            <consortium name="The Broad Institute Genomics Platform"/>
            <consortium name="The Broad Institute Genome Sequencing Center for Infectious Disease"/>
            <person name="Wu L."/>
            <person name="Ma J."/>
        </authorList>
    </citation>
    <scope>NUCLEOTIDE SEQUENCE [LARGE SCALE GENOMIC DNA]</scope>
    <source>
        <strain evidence="7">DFY41</strain>
    </source>
</reference>
<evidence type="ECO:0000313" key="6">
    <source>
        <dbReference type="EMBL" id="MFC5177916.1"/>
    </source>
</evidence>
<dbReference type="PROSITE" id="PS00092">
    <property type="entry name" value="N6_MTASE"/>
    <property type="match status" value="1"/>
</dbReference>
<dbReference type="RefSeq" id="WP_378591364.1">
    <property type="nucleotide sequence ID" value="NZ_JBHSKD010000018.1"/>
</dbReference>
<evidence type="ECO:0000256" key="4">
    <source>
        <dbReference type="ARBA" id="ARBA00022691"/>
    </source>
</evidence>
<keyword evidence="4" id="KW-0949">S-adenosyl-L-methionine</keyword>
<proteinExistence type="inferred from homology"/>
<feature type="domain" description="DNA methylase N-4/N-6" evidence="5">
    <location>
        <begin position="25"/>
        <end position="339"/>
    </location>
</feature>
<dbReference type="EMBL" id="JBHSKD010000018">
    <property type="protein sequence ID" value="MFC5177916.1"/>
    <property type="molecule type" value="Genomic_DNA"/>
</dbReference>
<name>A0ABW0BKZ5_9ACTN</name>
<protein>
    <submittedName>
        <fullName evidence="6">Site-specific DNA-methyltransferase</fullName>
        <ecNumber evidence="6">2.1.1.-</ecNumber>
    </submittedName>
</protein>
<dbReference type="Pfam" id="PF01555">
    <property type="entry name" value="N6_N4_Mtase"/>
    <property type="match status" value="1"/>
</dbReference>
<dbReference type="InterPro" id="IPR029063">
    <property type="entry name" value="SAM-dependent_MTases_sf"/>
</dbReference>
<dbReference type="PRINTS" id="PR00506">
    <property type="entry name" value="D21N6MTFRASE"/>
</dbReference>
<keyword evidence="2 6" id="KW-0489">Methyltransferase</keyword>
<comment type="caution">
    <text evidence="6">The sequence shown here is derived from an EMBL/GenBank/DDBJ whole genome shotgun (WGS) entry which is preliminary data.</text>
</comment>
<evidence type="ECO:0000256" key="1">
    <source>
        <dbReference type="ARBA" id="ARBA00006594"/>
    </source>
</evidence>
<dbReference type="SUPFAM" id="SSF53335">
    <property type="entry name" value="S-adenosyl-L-methionine-dependent methyltransferases"/>
    <property type="match status" value="1"/>
</dbReference>
<dbReference type="GO" id="GO:0032259">
    <property type="term" value="P:methylation"/>
    <property type="evidence" value="ECO:0007669"/>
    <property type="project" value="UniProtKB-KW"/>
</dbReference>
<dbReference type="Proteomes" id="UP001596087">
    <property type="component" value="Unassembled WGS sequence"/>
</dbReference>
<evidence type="ECO:0000256" key="3">
    <source>
        <dbReference type="ARBA" id="ARBA00022679"/>
    </source>
</evidence>
<comment type="similarity">
    <text evidence="1">Belongs to the N(4)/N(6)-methyltransferase family.</text>
</comment>
<dbReference type="InterPro" id="IPR002295">
    <property type="entry name" value="N4/N6-MTase_EcoPI_Mod-like"/>
</dbReference>
<accession>A0ABW0BKZ5</accession>